<keyword evidence="2" id="KW-1185">Reference proteome</keyword>
<dbReference type="EMBL" id="VUYU01000007">
    <property type="protein sequence ID" value="NHZ34479.1"/>
    <property type="molecule type" value="Genomic_DNA"/>
</dbReference>
<accession>A0ABX0LK89</accession>
<organism evidence="1 2">
    <name type="scientific">Massilia rubra</name>
    <dbReference type="NCBI Taxonomy" id="2607910"/>
    <lineage>
        <taxon>Bacteria</taxon>
        <taxon>Pseudomonadati</taxon>
        <taxon>Pseudomonadota</taxon>
        <taxon>Betaproteobacteria</taxon>
        <taxon>Burkholderiales</taxon>
        <taxon>Oxalobacteraceae</taxon>
        <taxon>Telluria group</taxon>
        <taxon>Massilia</taxon>
    </lineage>
</organism>
<name>A0ABX0LK89_9BURK</name>
<evidence type="ECO:0000313" key="1">
    <source>
        <dbReference type="EMBL" id="NHZ34479.1"/>
    </source>
</evidence>
<comment type="caution">
    <text evidence="1">The sequence shown here is derived from an EMBL/GenBank/DDBJ whole genome shotgun (WGS) entry which is preliminary data.</text>
</comment>
<dbReference type="RefSeq" id="WP_167224999.1">
    <property type="nucleotide sequence ID" value="NZ_VUYU01000007.1"/>
</dbReference>
<proteinExistence type="predicted"/>
<dbReference type="Proteomes" id="UP000785613">
    <property type="component" value="Unassembled WGS sequence"/>
</dbReference>
<sequence>MAIEIPPPMTPGPVPFIQRGDRATFSSRLDAFVRWIIAGVPQFVAVAANVEHNAAEALTSAAAADKSALASKESARVSAESAGLATAAAETANGTQLTSTSVSPLSIGNGNRIFETQAAKQFRVNVPMVAVSASDPNARMFGTVVSYAGTTLVLNITSFSGVGTVSNWNISVAGAAGPAGSSVLAGNATDAINEKRGADMVSSAKPDIWAAGGNTVVLTTTDAITGFPPAPQAGATRRFIASGNTPIQGDANLVIKGGSNVLAAGDEVQVLALTTTTFRATITRADGSAVAARVVRYDAGTVNTLDFRNGQVQRWAPVAGANVLNIINWPQAGQLGELLIEGYALSGRWNPANIKWIKSDGSHATTLGAVPVTMLASTTVADWILLWTVDGGVTIFGKVMR</sequence>
<gene>
    <name evidence="1" type="ORF">F0185_12895</name>
</gene>
<evidence type="ECO:0000313" key="2">
    <source>
        <dbReference type="Proteomes" id="UP000785613"/>
    </source>
</evidence>
<reference evidence="1 2" key="1">
    <citation type="submission" date="2019-09" db="EMBL/GenBank/DDBJ databases">
        <title>Taxonomy of Antarctic Massilia spp.: description of Massilia rubra sp. nov., Massilia aquatica sp. nov., Massilia mucilaginosa sp. nov., Massilia frigida sp. nov. isolated from streams, lakes and regoliths.</title>
        <authorList>
            <person name="Holochova P."/>
            <person name="Sedlacek I."/>
            <person name="Kralova S."/>
            <person name="Maslanova I."/>
            <person name="Busse H.-J."/>
            <person name="Stankova E."/>
            <person name="Vrbovska V."/>
            <person name="Kovarovic V."/>
            <person name="Bartak M."/>
            <person name="Svec P."/>
            <person name="Pantucek R."/>
        </authorList>
    </citation>
    <scope>NUCLEOTIDE SEQUENCE [LARGE SCALE GENOMIC DNA]</scope>
    <source>
        <strain evidence="1 2">CCM 8692</strain>
    </source>
</reference>
<protein>
    <submittedName>
        <fullName evidence="1">Uncharacterized protein</fullName>
    </submittedName>
</protein>